<dbReference type="EMBL" id="JBIAPI010000002">
    <property type="protein sequence ID" value="MFF3224077.1"/>
    <property type="molecule type" value="Genomic_DNA"/>
</dbReference>
<reference evidence="2 3" key="1">
    <citation type="submission" date="2024-10" db="EMBL/GenBank/DDBJ databases">
        <title>The Natural Products Discovery Center: Release of the First 8490 Sequenced Strains for Exploring Actinobacteria Biosynthetic Diversity.</title>
        <authorList>
            <person name="Kalkreuter E."/>
            <person name="Kautsar S.A."/>
            <person name="Yang D."/>
            <person name="Bader C.D."/>
            <person name="Teijaro C.N."/>
            <person name="Fluegel L."/>
            <person name="Davis C.M."/>
            <person name="Simpson J.R."/>
            <person name="Lauterbach L."/>
            <person name="Steele A.D."/>
            <person name="Gui C."/>
            <person name="Meng S."/>
            <person name="Li G."/>
            <person name="Viehrig K."/>
            <person name="Ye F."/>
            <person name="Su P."/>
            <person name="Kiefer A.F."/>
            <person name="Nichols A."/>
            <person name="Cepeda A.J."/>
            <person name="Yan W."/>
            <person name="Fan B."/>
            <person name="Jiang Y."/>
            <person name="Adhikari A."/>
            <person name="Zheng C.-J."/>
            <person name="Schuster L."/>
            <person name="Cowan T.M."/>
            <person name="Smanski M.J."/>
            <person name="Chevrette M.G."/>
            <person name="De Carvalho L.P.S."/>
            <person name="Shen B."/>
        </authorList>
    </citation>
    <scope>NUCLEOTIDE SEQUENCE [LARGE SCALE GENOMIC DNA]</scope>
    <source>
        <strain evidence="2 3">NPDC003040</strain>
    </source>
</reference>
<evidence type="ECO:0000256" key="1">
    <source>
        <dbReference type="SAM" id="Phobius"/>
    </source>
</evidence>
<dbReference type="RefSeq" id="WP_387717400.1">
    <property type="nucleotide sequence ID" value="NZ_JBIAPI010000002.1"/>
</dbReference>
<dbReference type="Proteomes" id="UP001601948">
    <property type="component" value="Unassembled WGS sequence"/>
</dbReference>
<feature type="transmembrane region" description="Helical" evidence="1">
    <location>
        <begin position="20"/>
        <end position="42"/>
    </location>
</feature>
<keyword evidence="1" id="KW-0812">Transmembrane</keyword>
<protein>
    <recommendedName>
        <fullName evidence="4">DUF350 domain-containing protein</fullName>
    </recommendedName>
</protein>
<keyword evidence="1" id="KW-0472">Membrane</keyword>
<feature type="transmembrane region" description="Helical" evidence="1">
    <location>
        <begin position="54"/>
        <end position="74"/>
    </location>
</feature>
<evidence type="ECO:0008006" key="4">
    <source>
        <dbReference type="Google" id="ProtNLM"/>
    </source>
</evidence>
<organism evidence="2 3">
    <name type="scientific">Nocardia suismassiliense</name>
    <dbReference type="NCBI Taxonomy" id="2077092"/>
    <lineage>
        <taxon>Bacteria</taxon>
        <taxon>Bacillati</taxon>
        <taxon>Actinomycetota</taxon>
        <taxon>Actinomycetes</taxon>
        <taxon>Mycobacteriales</taxon>
        <taxon>Nocardiaceae</taxon>
        <taxon>Nocardia</taxon>
    </lineage>
</organism>
<gene>
    <name evidence="2" type="ORF">ACFYV7_14895</name>
</gene>
<evidence type="ECO:0000313" key="2">
    <source>
        <dbReference type="EMBL" id="MFF3224077.1"/>
    </source>
</evidence>
<keyword evidence="1" id="KW-1133">Transmembrane helix</keyword>
<evidence type="ECO:0000313" key="3">
    <source>
        <dbReference type="Proteomes" id="UP001601948"/>
    </source>
</evidence>
<accession>A0ABW6QT65</accession>
<comment type="caution">
    <text evidence="2">The sequence shown here is derived from an EMBL/GenBank/DDBJ whole genome shotgun (WGS) entry which is preliminary data.</text>
</comment>
<proteinExistence type="predicted"/>
<sequence length="76" mass="7858">MSAKTLPPEVLSPLTLLLGYLAWFVLLICIARAIWAGGQLAIRLYREEAIEGLLGALVGAALVGSASAIAVAVIPT</sequence>
<keyword evidence="3" id="KW-1185">Reference proteome</keyword>
<name>A0ABW6QT65_9NOCA</name>